<dbReference type="InterPro" id="IPR000667">
    <property type="entry name" value="Peptidase_S13"/>
</dbReference>
<dbReference type="Gene3D" id="3.40.710.10">
    <property type="entry name" value="DD-peptidase/beta-lactamase superfamily"/>
    <property type="match status" value="1"/>
</dbReference>
<accession>A0AAU7DMN5</accession>
<evidence type="ECO:0000256" key="2">
    <source>
        <dbReference type="ARBA" id="ARBA00022801"/>
    </source>
</evidence>
<dbReference type="EMBL" id="CP121196">
    <property type="protein sequence ID" value="XBH18320.1"/>
    <property type="molecule type" value="Genomic_DNA"/>
</dbReference>
<sequence>MGIQTIRDRRRYSNEPCYTPLMFSIRRILALGSALVVFFASSLLAQPHHSHTAAPQRAHAAPAKGSLAERIQAILSDPALSHTEFGISVTTLDGQALYGLNEGKLFTPASNAKLATTAAAYALLPVQSLTWTTNIVAGGDVDAGGVLHGNILILGAGDPTLSGRRYPYQPPTPPTASPNPENPPAKSPSGKPDTQPPPQEVKTEPRAMEVLELLAQQVVQSGVRSVEGSVVGDDSYYLSEPYGTAWAWDDLQWGYGAPISALSFADNSIELVLSADPAKPGSTLPQWTPNIDYYTVENAMTMAQPGETPHPGLERRPGSLMVRAWGTAPAQGLHAPLAVEDPAEFTAAAFEDALVRRGVKINGNATSAHRYAEGSGDFNAERAEPLKLAPRAIVTLEAPTDGRRVLATHISVPVAQDIMLTNKVSQNLHAELILRMLGKAFAKDGSLAQGTRVVRQFLVDAGVSDADFFFYDGSGMSMDDRITPRAYTRLLSYASRQSWGEAWRSTFPVAGVDGSLYGRFRNSPLKGKLWAKTGTLNETNALSGYLQTASGKTLAFSILVNGHRPGSVVEVPAMEKICEAVAASE</sequence>
<name>A0AAU7DMN5_9BACT</name>
<keyword evidence="2 4" id="KW-0378">Hydrolase</keyword>
<protein>
    <submittedName>
        <fullName evidence="4">D-alanyl-D-alanine carboxypeptidase/D-alanyl-D-alanine-endopeptidase</fullName>
        <ecNumber evidence="4">3.4.16.4</ecNumber>
    </submittedName>
</protein>
<dbReference type="PANTHER" id="PTHR30023">
    <property type="entry name" value="D-ALANYL-D-ALANINE CARBOXYPEPTIDASE"/>
    <property type="match status" value="1"/>
</dbReference>
<proteinExistence type="inferred from homology"/>
<comment type="similarity">
    <text evidence="1">Belongs to the peptidase S13 family.</text>
</comment>
<evidence type="ECO:0000313" key="4">
    <source>
        <dbReference type="EMBL" id="XBH18320.1"/>
    </source>
</evidence>
<evidence type="ECO:0000256" key="3">
    <source>
        <dbReference type="SAM" id="MobiDB-lite"/>
    </source>
</evidence>
<dbReference type="GO" id="GO:0009002">
    <property type="term" value="F:serine-type D-Ala-D-Ala carboxypeptidase activity"/>
    <property type="evidence" value="ECO:0007669"/>
    <property type="project" value="UniProtKB-EC"/>
</dbReference>
<dbReference type="Gene3D" id="3.50.80.20">
    <property type="entry name" value="D-Ala-D-Ala carboxypeptidase C, peptidase S13"/>
    <property type="match status" value="1"/>
</dbReference>
<dbReference type="RefSeq" id="WP_348263544.1">
    <property type="nucleotide sequence ID" value="NZ_CP121196.1"/>
</dbReference>
<evidence type="ECO:0000256" key="1">
    <source>
        <dbReference type="ARBA" id="ARBA00006096"/>
    </source>
</evidence>
<dbReference type="GO" id="GO:0006508">
    <property type="term" value="P:proteolysis"/>
    <property type="evidence" value="ECO:0007669"/>
    <property type="project" value="InterPro"/>
</dbReference>
<keyword evidence="4" id="KW-0645">Protease</keyword>
<dbReference type="SUPFAM" id="SSF56601">
    <property type="entry name" value="beta-lactamase/transpeptidase-like"/>
    <property type="match status" value="1"/>
</dbReference>
<reference evidence="4" key="1">
    <citation type="submission" date="2023-03" db="EMBL/GenBank/DDBJ databases">
        <title>Edaphobacter sp.</title>
        <authorList>
            <person name="Huber K.J."/>
            <person name="Papendorf J."/>
            <person name="Pilke C."/>
            <person name="Bunk B."/>
            <person name="Sproeer C."/>
            <person name="Pester M."/>
        </authorList>
    </citation>
    <scope>NUCLEOTIDE SEQUENCE</scope>
    <source>
        <strain evidence="4">DSM 110680</strain>
    </source>
</reference>
<feature type="region of interest" description="Disordered" evidence="3">
    <location>
        <begin position="162"/>
        <end position="202"/>
    </location>
</feature>
<organism evidence="4">
    <name type="scientific">Telmatobacter sp. DSM 110680</name>
    <dbReference type="NCBI Taxonomy" id="3036704"/>
    <lineage>
        <taxon>Bacteria</taxon>
        <taxon>Pseudomonadati</taxon>
        <taxon>Acidobacteriota</taxon>
        <taxon>Terriglobia</taxon>
        <taxon>Terriglobales</taxon>
        <taxon>Acidobacteriaceae</taxon>
        <taxon>Telmatobacter</taxon>
    </lineage>
</organism>
<feature type="compositionally biased region" description="Pro residues" evidence="3">
    <location>
        <begin position="168"/>
        <end position="186"/>
    </location>
</feature>
<dbReference type="NCBIfam" id="TIGR00666">
    <property type="entry name" value="PBP4"/>
    <property type="match status" value="1"/>
</dbReference>
<dbReference type="EC" id="3.4.16.4" evidence="4"/>
<dbReference type="Pfam" id="PF02113">
    <property type="entry name" value="Peptidase_S13"/>
    <property type="match status" value="2"/>
</dbReference>
<keyword evidence="4" id="KW-0121">Carboxypeptidase</keyword>
<dbReference type="PANTHER" id="PTHR30023:SF0">
    <property type="entry name" value="PENICILLIN-SENSITIVE CARBOXYPEPTIDASE A"/>
    <property type="match status" value="1"/>
</dbReference>
<dbReference type="InterPro" id="IPR012338">
    <property type="entry name" value="Beta-lactam/transpept-like"/>
</dbReference>
<dbReference type="GO" id="GO:0000270">
    <property type="term" value="P:peptidoglycan metabolic process"/>
    <property type="evidence" value="ECO:0007669"/>
    <property type="project" value="TreeGrafter"/>
</dbReference>
<dbReference type="AlphaFoldDB" id="A0AAU7DMN5"/>
<gene>
    <name evidence="4" type="primary">dacB</name>
    <name evidence="4" type="ORF">P8935_03070</name>
</gene>